<evidence type="ECO:0008006" key="6">
    <source>
        <dbReference type="Google" id="ProtNLM"/>
    </source>
</evidence>
<sequence>MASFPPKIQRFPYEAINPHRPQLNKKGRTVIVTGGSSGIGYAVSRAFAQASADRVIIVGRRAAAVTEAAASLSAELPSYQGKIDGRVCDIASLKSIEHLWKSLEEEGITVDVVVLNAASFSVERPVLEIGVETLLEDYTVNVLASYRFAQLLSKQKPGSKKYLINVSTMAIYNPDAASTNLNYGASKNAAALLLQLLTRNVSADEIQILSYHPGAVLTQTAREHGYDENTLPWTDVNVPGQFAVWASSDEAKFLHGRFVHSNWDVTELQYGSARGLIDDDPEFLKIGVKGLGTTTLSWEETT</sequence>
<organism evidence="4 5">
    <name type="scientific">Aspergillus keveii</name>
    <dbReference type="NCBI Taxonomy" id="714993"/>
    <lineage>
        <taxon>Eukaryota</taxon>
        <taxon>Fungi</taxon>
        <taxon>Dikarya</taxon>
        <taxon>Ascomycota</taxon>
        <taxon>Pezizomycotina</taxon>
        <taxon>Eurotiomycetes</taxon>
        <taxon>Eurotiomycetidae</taxon>
        <taxon>Eurotiales</taxon>
        <taxon>Aspergillaceae</taxon>
        <taxon>Aspergillus</taxon>
        <taxon>Aspergillus subgen. Nidulantes</taxon>
    </lineage>
</organism>
<dbReference type="InterPro" id="IPR052178">
    <property type="entry name" value="Sec_Metab_Biosynth_SDR"/>
</dbReference>
<evidence type="ECO:0000313" key="5">
    <source>
        <dbReference type="Proteomes" id="UP001610563"/>
    </source>
</evidence>
<name>A0ABR4GEQ2_9EURO</name>
<evidence type="ECO:0000256" key="2">
    <source>
        <dbReference type="ARBA" id="ARBA00022857"/>
    </source>
</evidence>
<evidence type="ECO:0000256" key="1">
    <source>
        <dbReference type="ARBA" id="ARBA00006484"/>
    </source>
</evidence>
<evidence type="ECO:0000256" key="3">
    <source>
        <dbReference type="ARBA" id="ARBA00023002"/>
    </source>
</evidence>
<dbReference type="Gene3D" id="3.40.50.720">
    <property type="entry name" value="NAD(P)-binding Rossmann-like Domain"/>
    <property type="match status" value="1"/>
</dbReference>
<accession>A0ABR4GEQ2</accession>
<comment type="caution">
    <text evidence="4">The sequence shown here is derived from an EMBL/GenBank/DDBJ whole genome shotgun (WGS) entry which is preliminary data.</text>
</comment>
<dbReference type="PANTHER" id="PTHR43618">
    <property type="entry name" value="7-ALPHA-HYDROXYSTEROID DEHYDROGENASE"/>
    <property type="match status" value="1"/>
</dbReference>
<protein>
    <recommendedName>
        <fullName evidence="6">Short-chain dehydrogenase</fullName>
    </recommendedName>
</protein>
<gene>
    <name evidence="4" type="ORF">BJX66DRAFT_92438</name>
</gene>
<keyword evidence="2" id="KW-0521">NADP</keyword>
<dbReference type="PRINTS" id="PR00081">
    <property type="entry name" value="GDHRDH"/>
</dbReference>
<proteinExistence type="inferred from homology"/>
<keyword evidence="5" id="KW-1185">Reference proteome</keyword>
<dbReference type="PANTHER" id="PTHR43618:SF4">
    <property type="entry name" value="SHORT CHAIN DEHYDROGENASE_REDUCTASE FAMILY (AFU_ORTHOLOGUE AFUA_7G04540)"/>
    <property type="match status" value="1"/>
</dbReference>
<dbReference type="Proteomes" id="UP001610563">
    <property type="component" value="Unassembled WGS sequence"/>
</dbReference>
<reference evidence="4 5" key="1">
    <citation type="submission" date="2024-07" db="EMBL/GenBank/DDBJ databases">
        <title>Section-level genome sequencing and comparative genomics of Aspergillus sections Usti and Cavernicolus.</title>
        <authorList>
            <consortium name="Lawrence Berkeley National Laboratory"/>
            <person name="Nybo J.L."/>
            <person name="Vesth T.C."/>
            <person name="Theobald S."/>
            <person name="Frisvad J.C."/>
            <person name="Larsen T.O."/>
            <person name="Kjaerboelling I."/>
            <person name="Rothschild-Mancinelli K."/>
            <person name="Lyhne E.K."/>
            <person name="Kogle M.E."/>
            <person name="Barry K."/>
            <person name="Clum A."/>
            <person name="Na H."/>
            <person name="Ledsgaard L."/>
            <person name="Lin J."/>
            <person name="Lipzen A."/>
            <person name="Kuo A."/>
            <person name="Riley R."/>
            <person name="Mondo S."/>
            <person name="Labutti K."/>
            <person name="Haridas S."/>
            <person name="Pangalinan J."/>
            <person name="Salamov A.A."/>
            <person name="Simmons B.A."/>
            <person name="Magnuson J.K."/>
            <person name="Chen J."/>
            <person name="Drula E."/>
            <person name="Henrissat B."/>
            <person name="Wiebenga A."/>
            <person name="Lubbers R.J."/>
            <person name="Gomes A.C."/>
            <person name="Makela M.R."/>
            <person name="Stajich J."/>
            <person name="Grigoriev I.V."/>
            <person name="Mortensen U.H."/>
            <person name="De Vries R.P."/>
            <person name="Baker S.E."/>
            <person name="Andersen M.R."/>
        </authorList>
    </citation>
    <scope>NUCLEOTIDE SEQUENCE [LARGE SCALE GENOMIC DNA]</scope>
    <source>
        <strain evidence="4 5">CBS 209.92</strain>
    </source>
</reference>
<dbReference type="SUPFAM" id="SSF51735">
    <property type="entry name" value="NAD(P)-binding Rossmann-fold domains"/>
    <property type="match status" value="1"/>
</dbReference>
<dbReference type="Pfam" id="PF00106">
    <property type="entry name" value="adh_short"/>
    <property type="match status" value="1"/>
</dbReference>
<dbReference type="InterPro" id="IPR036291">
    <property type="entry name" value="NAD(P)-bd_dom_sf"/>
</dbReference>
<keyword evidence="3" id="KW-0560">Oxidoreductase</keyword>
<dbReference type="InterPro" id="IPR002347">
    <property type="entry name" value="SDR_fam"/>
</dbReference>
<dbReference type="CDD" id="cd05233">
    <property type="entry name" value="SDR_c"/>
    <property type="match status" value="1"/>
</dbReference>
<comment type="similarity">
    <text evidence="1">Belongs to the short-chain dehydrogenases/reductases (SDR) family.</text>
</comment>
<dbReference type="EMBL" id="JBFTWV010000019">
    <property type="protein sequence ID" value="KAL2797416.1"/>
    <property type="molecule type" value="Genomic_DNA"/>
</dbReference>
<evidence type="ECO:0000313" key="4">
    <source>
        <dbReference type="EMBL" id="KAL2797416.1"/>
    </source>
</evidence>